<dbReference type="KEGG" id="lug:FPZ22_05375"/>
<dbReference type="Proteomes" id="UP000316584">
    <property type="component" value="Chromosome"/>
</dbReference>
<organism evidence="1 2">
    <name type="scientific">Luteimonas granuli</name>
    <dbReference type="NCBI Taxonomy" id="1176533"/>
    <lineage>
        <taxon>Bacteria</taxon>
        <taxon>Pseudomonadati</taxon>
        <taxon>Pseudomonadota</taxon>
        <taxon>Gammaproteobacteria</taxon>
        <taxon>Lysobacterales</taxon>
        <taxon>Lysobacteraceae</taxon>
        <taxon>Luteimonas</taxon>
    </lineage>
</organism>
<dbReference type="EMBL" id="CP042218">
    <property type="protein sequence ID" value="QDW66397.1"/>
    <property type="molecule type" value="Genomic_DNA"/>
</dbReference>
<dbReference type="RefSeq" id="WP_144891107.1">
    <property type="nucleotide sequence ID" value="NZ_CP042218.1"/>
</dbReference>
<proteinExistence type="predicted"/>
<protein>
    <submittedName>
        <fullName evidence="1">Uncharacterized protein</fullName>
    </submittedName>
</protein>
<accession>A0A518N3E5</accession>
<name>A0A518N3E5_9GAMM</name>
<sequence length="992" mass="108314">MDTDWKQAITRVARAAGALLWLVGRHLYALLLATGRFIVQRAIPAGWHWLRGTAWPGLRRFYLWLPHRRKVVAGAAATATIVLAVLLLRSTPEPSTQPSGPATLAFAPVEAAPAAPVFLSGVEIAPGMEFEVRIGGEVVASQRLADGRVQTHVPVTFGQDGWPIAPRGEQAIELRSGDALLARSKGGIRVLELQRAPGTTAKVQQSLDTIVAGYELIFETLPAQDDREMAHRRAVMAMLKGLVSEGDRSLAAVLAGNSPWLEGAAADLELTDALLASSGVAGHYAARAAVFRGPGQVAAGAALPMSLGLPPLPTGPRCRQGGKAFELACQMQAHGLITDLSQAYIKPTADTYADSIGIALGALGLDPVTSELMDKYANKAMVVHQITSALLSVVNFTMEKIAPSLLPSVLGRFELEVHPTLIRKGDMTKSRLMVEARNQPQTITANDLVDLVKSVLGLPKLSARFEGQITKVGFFVIDLYMMALRQWGVEPPRGMNPDVFTMPARTWGPLEVDSADLVTLFSYDPGVLAPREEDLEWLGTATGVAKVRMMPRGGGRGKVLVDNTLCWGCVWSGGAFGTEMPEASEEVAVDIAFKALQPRGRAPHRTSLQWTLPRREDGSPVPCTIDFGDGSQPERIPDCTDTDQVRHEFQHTSRLEEGGAWKPTLRIDGSDMKSETEVFTDWSFFGSPDSGQAPVDARFSWNVPWPPDRKAPACEFDPGDGSKRQRFDDCLATTHTTQTFERRGSFAPQLTLIHDGRRDWLTAPVSVAAEGSCDEDLLKAKAWTGTVSYTHSRDVWNARSDHHVKYNHRVSLDAEMEERTRREFRGDDYLVQYYSPLPRGTASIDFTYHSYTGGTLSSYDTFNGQGALKRQEPDMSEEGSMLTLILDARRCIYQFHLQAEVHGSGQRWNSLGDKTEDYSGYRWINTVWYEGEITSSASISGSAAIPVRSKDDIHDPQVDTPIWVAELDFVSGALGGNGLGTTTVNWSFRPAD</sequence>
<reference evidence="1 2" key="1">
    <citation type="submission" date="2019-07" db="EMBL/GenBank/DDBJ databases">
        <title>Full genome sequence of Luteimonas sp. Gr-4.</title>
        <authorList>
            <person name="Im W.-T."/>
        </authorList>
    </citation>
    <scope>NUCLEOTIDE SEQUENCE [LARGE SCALE GENOMIC DNA]</scope>
    <source>
        <strain evidence="1 2">Gr-4</strain>
    </source>
</reference>
<gene>
    <name evidence="1" type="ORF">FPZ22_05375</name>
</gene>
<keyword evidence="2" id="KW-1185">Reference proteome</keyword>
<evidence type="ECO:0000313" key="2">
    <source>
        <dbReference type="Proteomes" id="UP000316584"/>
    </source>
</evidence>
<dbReference type="OrthoDB" id="6064500at2"/>
<dbReference type="AlphaFoldDB" id="A0A518N3E5"/>
<evidence type="ECO:0000313" key="1">
    <source>
        <dbReference type="EMBL" id="QDW66397.1"/>
    </source>
</evidence>